<dbReference type="Pfam" id="PF13378">
    <property type="entry name" value="MR_MLE_C"/>
    <property type="match status" value="1"/>
</dbReference>
<keyword evidence="4" id="KW-1185">Reference proteome</keyword>
<reference evidence="4" key="1">
    <citation type="submission" date="2016-10" db="EMBL/GenBank/DDBJ databases">
        <authorList>
            <person name="Varghese N."/>
            <person name="Submissions S."/>
        </authorList>
    </citation>
    <scope>NUCLEOTIDE SEQUENCE [LARGE SCALE GENOMIC DNA]</scope>
    <source>
        <strain evidence="4">DSM 45079</strain>
    </source>
</reference>
<dbReference type="InterPro" id="IPR013342">
    <property type="entry name" value="Mandelate_racemase_C"/>
</dbReference>
<evidence type="ECO:0000313" key="4">
    <source>
        <dbReference type="Proteomes" id="UP000182977"/>
    </source>
</evidence>
<feature type="domain" description="Mandelate racemase/muconate lactonizing enzyme C-terminal" evidence="2">
    <location>
        <begin position="154"/>
        <end position="249"/>
    </location>
</feature>
<dbReference type="InterPro" id="IPR029017">
    <property type="entry name" value="Enolase-like_N"/>
</dbReference>
<gene>
    <name evidence="3" type="ORF">SAMN04488563_5734</name>
</gene>
<evidence type="ECO:0000313" key="3">
    <source>
        <dbReference type="EMBL" id="SDU78211.1"/>
    </source>
</evidence>
<accession>A0A1H2LCA7</accession>
<dbReference type="EMBL" id="LT629791">
    <property type="protein sequence ID" value="SDU78211.1"/>
    <property type="molecule type" value="Genomic_DNA"/>
</dbReference>
<dbReference type="SUPFAM" id="SSF51604">
    <property type="entry name" value="Enolase C-terminal domain-like"/>
    <property type="match status" value="1"/>
</dbReference>
<dbReference type="OrthoDB" id="5241672at2"/>
<dbReference type="RefSeq" id="WP_046769671.1">
    <property type="nucleotide sequence ID" value="NZ_KQ061238.1"/>
</dbReference>
<dbReference type="InterPro" id="IPR029065">
    <property type="entry name" value="Enolase_C-like"/>
</dbReference>
<dbReference type="SFLD" id="SFLDS00001">
    <property type="entry name" value="Enolase"/>
    <property type="match status" value="1"/>
</dbReference>
<name>A0A1H2LCA7_9ACTN</name>
<dbReference type="STRING" id="419479.SAMN04488563_5734"/>
<dbReference type="Gene3D" id="3.20.20.120">
    <property type="entry name" value="Enolase-like C-terminal domain"/>
    <property type="match status" value="1"/>
</dbReference>
<evidence type="ECO:0000256" key="1">
    <source>
        <dbReference type="ARBA" id="ARBA00023239"/>
    </source>
</evidence>
<dbReference type="PANTHER" id="PTHR48080:SF2">
    <property type="entry name" value="D-GALACTONATE DEHYDRATASE"/>
    <property type="match status" value="1"/>
</dbReference>
<dbReference type="SMART" id="SM00922">
    <property type="entry name" value="MR_MLE"/>
    <property type="match status" value="1"/>
</dbReference>
<dbReference type="GO" id="GO:0016829">
    <property type="term" value="F:lyase activity"/>
    <property type="evidence" value="ECO:0007669"/>
    <property type="project" value="UniProtKB-KW"/>
</dbReference>
<dbReference type="Gene3D" id="3.30.390.10">
    <property type="entry name" value="Enolase-like, N-terminal domain"/>
    <property type="match status" value="1"/>
</dbReference>
<dbReference type="InterPro" id="IPR036849">
    <property type="entry name" value="Enolase-like_C_sf"/>
</dbReference>
<organism evidence="3 4">
    <name type="scientific">Jiangella alkaliphila</name>
    <dbReference type="NCBI Taxonomy" id="419479"/>
    <lineage>
        <taxon>Bacteria</taxon>
        <taxon>Bacillati</taxon>
        <taxon>Actinomycetota</taxon>
        <taxon>Actinomycetes</taxon>
        <taxon>Jiangellales</taxon>
        <taxon>Jiangellaceae</taxon>
        <taxon>Jiangella</taxon>
    </lineage>
</organism>
<dbReference type="InterPro" id="IPR034593">
    <property type="entry name" value="DgoD-like"/>
</dbReference>
<dbReference type="InterPro" id="IPR018110">
    <property type="entry name" value="Mandel_Rmase/mucon_lact_enz_CS"/>
</dbReference>
<dbReference type="PANTHER" id="PTHR48080">
    <property type="entry name" value="D-GALACTONATE DEHYDRATASE-RELATED"/>
    <property type="match status" value="1"/>
</dbReference>
<keyword evidence="1" id="KW-0456">Lyase</keyword>
<dbReference type="SFLD" id="SFLDG00179">
    <property type="entry name" value="mandelate_racemase"/>
    <property type="match status" value="1"/>
</dbReference>
<dbReference type="Pfam" id="PF02746">
    <property type="entry name" value="MR_MLE_N"/>
    <property type="match status" value="1"/>
</dbReference>
<dbReference type="GO" id="GO:0009063">
    <property type="term" value="P:amino acid catabolic process"/>
    <property type="evidence" value="ECO:0007669"/>
    <property type="project" value="InterPro"/>
</dbReference>
<protein>
    <submittedName>
        <fullName evidence="3">L-alanine-DL-glutamate epimerase</fullName>
    </submittedName>
</protein>
<dbReference type="CDD" id="cd03316">
    <property type="entry name" value="MR_like"/>
    <property type="match status" value="1"/>
</dbReference>
<dbReference type="AlphaFoldDB" id="A0A1H2LCA7"/>
<dbReference type="InterPro" id="IPR013341">
    <property type="entry name" value="Mandelate_racemase_N_dom"/>
</dbReference>
<proteinExistence type="predicted"/>
<evidence type="ECO:0000259" key="2">
    <source>
        <dbReference type="SMART" id="SM00922"/>
    </source>
</evidence>
<sequence length="378" mass="39925">MRITEVETFALKVPIDDTSADTGYGVRGPRNTLYSPRRETLLVRVTAEDGTTGWGEGLAPVAPEVVAGLVDVLLGPVLIGMDATRPRPTRSLLADLMRVRGHLVGHQADALAAVDTALWDLAGRIAGCSVAQLLGGAFRTEVPAYVSGVEGATDDERADQAREWVTRGAQAVKLHLGGGVETDLATVDAVMAAAPSLRVAVDAHWAYSVTDALRLARGLEERGGWFLEAPLAPEDLGAHAFLVDHVALPIAIGEPLRNRYEFAQWLDAPALRIAQPDCGRTGISETMVIADLCATRNVPLAPHHSVGLGVAVATGLQVAAAVEQFAVFEYQVATMQVASSILIDPIRFDPSGFTLPDGPGLGVEVDVDAVRRLASSSR</sequence>
<dbReference type="PROSITE" id="PS00908">
    <property type="entry name" value="MR_MLE_1"/>
    <property type="match status" value="1"/>
</dbReference>
<dbReference type="SUPFAM" id="SSF54826">
    <property type="entry name" value="Enolase N-terminal domain-like"/>
    <property type="match status" value="1"/>
</dbReference>
<dbReference type="Proteomes" id="UP000182977">
    <property type="component" value="Chromosome I"/>
</dbReference>